<organism evidence="2 3">
    <name type="scientific">Aulographum hederae CBS 113979</name>
    <dbReference type="NCBI Taxonomy" id="1176131"/>
    <lineage>
        <taxon>Eukaryota</taxon>
        <taxon>Fungi</taxon>
        <taxon>Dikarya</taxon>
        <taxon>Ascomycota</taxon>
        <taxon>Pezizomycotina</taxon>
        <taxon>Dothideomycetes</taxon>
        <taxon>Pleosporomycetidae</taxon>
        <taxon>Aulographales</taxon>
        <taxon>Aulographaceae</taxon>
    </lineage>
</organism>
<evidence type="ECO:0000313" key="3">
    <source>
        <dbReference type="Proteomes" id="UP000800041"/>
    </source>
</evidence>
<feature type="compositionally biased region" description="Basic and acidic residues" evidence="1">
    <location>
        <begin position="50"/>
        <end position="70"/>
    </location>
</feature>
<keyword evidence="3" id="KW-1185">Reference proteome</keyword>
<feature type="compositionally biased region" description="Acidic residues" evidence="1">
    <location>
        <begin position="119"/>
        <end position="133"/>
    </location>
</feature>
<feature type="compositionally biased region" description="Basic and acidic residues" evidence="1">
    <location>
        <begin position="145"/>
        <end position="160"/>
    </location>
</feature>
<sequence length="272" mass="30876">MPPERCTTSKRAKADFRKNGPTISSYNQRLLERGAELDARARLIKEKERKRKIAVDKKKAKDRKDREARLRNGGVGYATQMAGFCHSQHKMKNGMRAFLETGKIPQAEKNVEIGAGEHNEDEPMSDNDGEPDSENGASSPLDTRGPGDMDHMELNDEKSQTKRSVKFNFEASVPSNRNCPDVINNQEEQETLKDPWDEDIFDDEELLSILEGEKQVEPKLPPICPNLVQVAENTSPRAQFAPSPHTPRFNAKRTQFEFANINMHLNFEEERA</sequence>
<feature type="region of interest" description="Disordered" evidence="1">
    <location>
        <begin position="1"/>
        <end position="21"/>
    </location>
</feature>
<evidence type="ECO:0000256" key="1">
    <source>
        <dbReference type="SAM" id="MobiDB-lite"/>
    </source>
</evidence>
<proteinExistence type="predicted"/>
<dbReference type="OrthoDB" id="3691720at2759"/>
<feature type="region of interest" description="Disordered" evidence="1">
    <location>
        <begin position="50"/>
        <end position="72"/>
    </location>
</feature>
<protein>
    <submittedName>
        <fullName evidence="2">Uncharacterized protein</fullName>
    </submittedName>
</protein>
<feature type="region of interest" description="Disordered" evidence="1">
    <location>
        <begin position="117"/>
        <end position="161"/>
    </location>
</feature>
<dbReference type="AlphaFoldDB" id="A0A6G1GIU6"/>
<evidence type="ECO:0000313" key="2">
    <source>
        <dbReference type="EMBL" id="KAF1980865.1"/>
    </source>
</evidence>
<gene>
    <name evidence="2" type="ORF">K402DRAFT_408868</name>
</gene>
<name>A0A6G1GIU6_9PEZI</name>
<dbReference type="Proteomes" id="UP000800041">
    <property type="component" value="Unassembled WGS sequence"/>
</dbReference>
<dbReference type="EMBL" id="ML977216">
    <property type="protein sequence ID" value="KAF1980865.1"/>
    <property type="molecule type" value="Genomic_DNA"/>
</dbReference>
<accession>A0A6G1GIU6</accession>
<reference evidence="2" key="1">
    <citation type="journal article" date="2020" name="Stud. Mycol.">
        <title>101 Dothideomycetes genomes: a test case for predicting lifestyles and emergence of pathogens.</title>
        <authorList>
            <person name="Haridas S."/>
            <person name="Albert R."/>
            <person name="Binder M."/>
            <person name="Bloem J."/>
            <person name="Labutti K."/>
            <person name="Salamov A."/>
            <person name="Andreopoulos B."/>
            <person name="Baker S."/>
            <person name="Barry K."/>
            <person name="Bills G."/>
            <person name="Bluhm B."/>
            <person name="Cannon C."/>
            <person name="Castanera R."/>
            <person name="Culley D."/>
            <person name="Daum C."/>
            <person name="Ezra D."/>
            <person name="Gonzalez J."/>
            <person name="Henrissat B."/>
            <person name="Kuo A."/>
            <person name="Liang C."/>
            <person name="Lipzen A."/>
            <person name="Lutzoni F."/>
            <person name="Magnuson J."/>
            <person name="Mondo S."/>
            <person name="Nolan M."/>
            <person name="Ohm R."/>
            <person name="Pangilinan J."/>
            <person name="Park H.-J."/>
            <person name="Ramirez L."/>
            <person name="Alfaro M."/>
            <person name="Sun H."/>
            <person name="Tritt A."/>
            <person name="Yoshinaga Y."/>
            <person name="Zwiers L.-H."/>
            <person name="Turgeon B."/>
            <person name="Goodwin S."/>
            <person name="Spatafora J."/>
            <person name="Crous P."/>
            <person name="Grigoriev I."/>
        </authorList>
    </citation>
    <scope>NUCLEOTIDE SEQUENCE</scope>
    <source>
        <strain evidence="2">CBS 113979</strain>
    </source>
</reference>